<dbReference type="AlphaFoldDB" id="A0AA38GFR2"/>
<protein>
    <submittedName>
        <fullName evidence="2">Uncharacterized protein</fullName>
    </submittedName>
</protein>
<dbReference type="Proteomes" id="UP000824469">
    <property type="component" value="Unassembled WGS sequence"/>
</dbReference>
<sequence length="90" mass="10138">MRDNVILLLQDMLELVTREMMVNETRELQEPGQGRQELNNGRYDSIDSPQTNRQLFAGTKPKPAIIFPPPATTQWIEQVCIASLAGLAVE</sequence>
<dbReference type="EMBL" id="JAHRHJ020000003">
    <property type="protein sequence ID" value="KAH9320867.1"/>
    <property type="molecule type" value="Genomic_DNA"/>
</dbReference>
<reference evidence="2 3" key="1">
    <citation type="journal article" date="2021" name="Nat. Plants">
        <title>The Taxus genome provides insights into paclitaxel biosynthesis.</title>
        <authorList>
            <person name="Xiong X."/>
            <person name="Gou J."/>
            <person name="Liao Q."/>
            <person name="Li Y."/>
            <person name="Zhou Q."/>
            <person name="Bi G."/>
            <person name="Li C."/>
            <person name="Du R."/>
            <person name="Wang X."/>
            <person name="Sun T."/>
            <person name="Guo L."/>
            <person name="Liang H."/>
            <person name="Lu P."/>
            <person name="Wu Y."/>
            <person name="Zhang Z."/>
            <person name="Ro D.K."/>
            <person name="Shang Y."/>
            <person name="Huang S."/>
            <person name="Yan J."/>
        </authorList>
    </citation>
    <scope>NUCLEOTIDE SEQUENCE [LARGE SCALE GENOMIC DNA]</scope>
    <source>
        <strain evidence="2">Ta-2019</strain>
    </source>
</reference>
<evidence type="ECO:0000313" key="2">
    <source>
        <dbReference type="EMBL" id="KAH9320867.1"/>
    </source>
</evidence>
<feature type="non-terminal residue" evidence="2">
    <location>
        <position position="1"/>
    </location>
</feature>
<name>A0AA38GFR2_TAXCH</name>
<accession>A0AA38GFR2</accession>
<organism evidence="2 3">
    <name type="scientific">Taxus chinensis</name>
    <name type="common">Chinese yew</name>
    <name type="synonym">Taxus wallichiana var. chinensis</name>
    <dbReference type="NCBI Taxonomy" id="29808"/>
    <lineage>
        <taxon>Eukaryota</taxon>
        <taxon>Viridiplantae</taxon>
        <taxon>Streptophyta</taxon>
        <taxon>Embryophyta</taxon>
        <taxon>Tracheophyta</taxon>
        <taxon>Spermatophyta</taxon>
        <taxon>Pinopsida</taxon>
        <taxon>Pinidae</taxon>
        <taxon>Conifers II</taxon>
        <taxon>Cupressales</taxon>
        <taxon>Taxaceae</taxon>
        <taxon>Taxus</taxon>
    </lineage>
</organism>
<comment type="caution">
    <text evidence="2">The sequence shown here is derived from an EMBL/GenBank/DDBJ whole genome shotgun (WGS) entry which is preliminary data.</text>
</comment>
<feature type="region of interest" description="Disordered" evidence="1">
    <location>
        <begin position="25"/>
        <end position="61"/>
    </location>
</feature>
<evidence type="ECO:0000313" key="3">
    <source>
        <dbReference type="Proteomes" id="UP000824469"/>
    </source>
</evidence>
<gene>
    <name evidence="2" type="ORF">KI387_015506</name>
</gene>
<keyword evidence="3" id="KW-1185">Reference proteome</keyword>
<proteinExistence type="predicted"/>
<evidence type="ECO:0000256" key="1">
    <source>
        <dbReference type="SAM" id="MobiDB-lite"/>
    </source>
</evidence>